<protein>
    <recommendedName>
        <fullName evidence="4">DUF5313 domain-containing protein</fullName>
    </recommendedName>
</protein>
<dbReference type="STRING" id="673521.SAMN05660991_00458"/>
<keyword evidence="1" id="KW-0472">Membrane</keyword>
<gene>
    <name evidence="2" type="ORF">SAMN05660991_00458</name>
</gene>
<name>A0A1H8PYC2_9ACTN</name>
<dbReference type="AlphaFoldDB" id="A0A1H8PYC2"/>
<dbReference type="RefSeq" id="WP_091939647.1">
    <property type="nucleotide sequence ID" value="NZ_FOEE01000001.1"/>
</dbReference>
<proteinExistence type="predicted"/>
<feature type="transmembrane region" description="Helical" evidence="1">
    <location>
        <begin position="76"/>
        <end position="98"/>
    </location>
</feature>
<dbReference type="InterPro" id="IPR035197">
    <property type="entry name" value="DUF5313"/>
</dbReference>
<reference evidence="3" key="1">
    <citation type="submission" date="2016-10" db="EMBL/GenBank/DDBJ databases">
        <authorList>
            <person name="Varghese N."/>
            <person name="Submissions S."/>
        </authorList>
    </citation>
    <scope>NUCLEOTIDE SEQUENCE [LARGE SCALE GENOMIC DNA]</scope>
    <source>
        <strain evidence="3">DSM 45413</strain>
    </source>
</reference>
<dbReference type="Pfam" id="PF17240">
    <property type="entry name" value="DUF5313"/>
    <property type="match status" value="1"/>
</dbReference>
<keyword evidence="1" id="KW-0812">Transmembrane</keyword>
<accession>A0A1H8PYC2</accession>
<evidence type="ECO:0000313" key="2">
    <source>
        <dbReference type="EMBL" id="SEO46945.1"/>
    </source>
</evidence>
<evidence type="ECO:0008006" key="4">
    <source>
        <dbReference type="Google" id="ProtNLM"/>
    </source>
</evidence>
<keyword evidence="3" id="KW-1185">Reference proteome</keyword>
<dbReference type="Proteomes" id="UP000198960">
    <property type="component" value="Unassembled WGS sequence"/>
</dbReference>
<keyword evidence="1" id="KW-1133">Transmembrane helix</keyword>
<dbReference type="OrthoDB" id="5195204at2"/>
<dbReference type="EMBL" id="FOEE01000001">
    <property type="protein sequence ID" value="SEO46945.1"/>
    <property type="molecule type" value="Genomic_DNA"/>
</dbReference>
<organism evidence="2 3">
    <name type="scientific">Trujillonella endophytica</name>
    <dbReference type="NCBI Taxonomy" id="673521"/>
    <lineage>
        <taxon>Bacteria</taxon>
        <taxon>Bacillati</taxon>
        <taxon>Actinomycetota</taxon>
        <taxon>Actinomycetes</taxon>
        <taxon>Geodermatophilales</taxon>
        <taxon>Geodermatophilaceae</taxon>
        <taxon>Trujillonella</taxon>
    </lineage>
</organism>
<evidence type="ECO:0000313" key="3">
    <source>
        <dbReference type="Proteomes" id="UP000198960"/>
    </source>
</evidence>
<sequence length="152" mass="16960">MTRPVVETPVLTEPLVRPNPLRWVLYAFGAGLPARHRSWVLHDVTTRTWGLRHVARTLVQLSVPIALVVVLVPGPLWLRCMTALIGLILGTFFAVAYMSETVENRVRKAGYPIGSAQAGRDRISAGREALASQRRRAAAARRAERYRARQGR</sequence>
<evidence type="ECO:0000256" key="1">
    <source>
        <dbReference type="SAM" id="Phobius"/>
    </source>
</evidence>